<evidence type="ECO:0000256" key="2">
    <source>
        <dbReference type="SAM" id="Phobius"/>
    </source>
</evidence>
<keyword evidence="2" id="KW-0472">Membrane</keyword>
<feature type="transmembrane region" description="Helical" evidence="2">
    <location>
        <begin position="313"/>
        <end position="334"/>
    </location>
</feature>
<evidence type="ECO:0000256" key="1">
    <source>
        <dbReference type="SAM" id="MobiDB-lite"/>
    </source>
</evidence>
<reference evidence="4" key="1">
    <citation type="submission" date="2015-06" db="EMBL/GenBank/DDBJ databases">
        <title>Expansion of signal transduction pathways in fungi by whole-genome duplication.</title>
        <authorList>
            <consortium name="DOE Joint Genome Institute"/>
            <person name="Corrochano L.M."/>
            <person name="Kuo A."/>
            <person name="Marcet-Houben M."/>
            <person name="Polaino S."/>
            <person name="Salamov A."/>
            <person name="Villalobos J.M."/>
            <person name="Alvarez M.I."/>
            <person name="Avalos J."/>
            <person name="Benito E.P."/>
            <person name="Benoit I."/>
            <person name="Burger G."/>
            <person name="Camino L.P."/>
            <person name="Canovas D."/>
            <person name="Cerda-Olmedo E."/>
            <person name="Cheng J.-F."/>
            <person name="Dominguez A."/>
            <person name="Elias M."/>
            <person name="Eslava A.P."/>
            <person name="Glaser F."/>
            <person name="Grimwood J."/>
            <person name="Gutierrez G."/>
            <person name="Heitman J."/>
            <person name="Henrissat B."/>
            <person name="Iturriaga E.A."/>
            <person name="Lang B.F."/>
            <person name="Lavin J.L."/>
            <person name="Lee S."/>
            <person name="Li W."/>
            <person name="Lindquist E."/>
            <person name="Lopez-Garcia S."/>
            <person name="Luque E.M."/>
            <person name="Marcos A.T."/>
            <person name="Martin J."/>
            <person name="McCluskey K."/>
            <person name="Medina H.R."/>
            <person name="Miralles-Duran A."/>
            <person name="Miyazaki A."/>
            <person name="Munoz-Torres E."/>
            <person name="Oguiza J.A."/>
            <person name="Ohm R."/>
            <person name="Olmedo M."/>
            <person name="Orejas M."/>
            <person name="Ortiz-Castellanos L."/>
            <person name="Pisabarro A.G."/>
            <person name="Rodriguez-Romero J."/>
            <person name="Ruiz-Herrera J."/>
            <person name="Ruiz-Vazquez R."/>
            <person name="Sanz C."/>
            <person name="Schackwitz W."/>
            <person name="Schmutz J."/>
            <person name="Shahriari M."/>
            <person name="Shelest E."/>
            <person name="Silva-Franco F."/>
            <person name="Soanes D."/>
            <person name="Syed K."/>
            <person name="Tagua V.G."/>
            <person name="Talbot N.J."/>
            <person name="Thon M."/>
            <person name="De vries R.P."/>
            <person name="Wiebenga A."/>
            <person name="Yadav J.S."/>
            <person name="Braun E.L."/>
            <person name="Baker S."/>
            <person name="Garre V."/>
            <person name="Horwitz B."/>
            <person name="Torres-Martinez S."/>
            <person name="Idnurm A."/>
            <person name="Herrera-Estrella A."/>
            <person name="Gabaldon T."/>
            <person name="Grigoriev I.V."/>
        </authorList>
    </citation>
    <scope>NUCLEOTIDE SEQUENCE [LARGE SCALE GENOMIC DNA]</scope>
    <source>
        <strain evidence="4">NRRL 1555(-)</strain>
    </source>
</reference>
<feature type="transmembrane region" description="Helical" evidence="2">
    <location>
        <begin position="23"/>
        <end position="43"/>
    </location>
</feature>
<dbReference type="RefSeq" id="XP_018292715.1">
    <property type="nucleotide sequence ID" value="XM_018435554.1"/>
</dbReference>
<dbReference type="OrthoDB" id="2121849at2759"/>
<feature type="region of interest" description="Disordered" evidence="1">
    <location>
        <begin position="371"/>
        <end position="403"/>
    </location>
</feature>
<evidence type="ECO:0000313" key="4">
    <source>
        <dbReference type="Proteomes" id="UP000077315"/>
    </source>
</evidence>
<name>A0A162XG75_PHYB8</name>
<dbReference type="Proteomes" id="UP000077315">
    <property type="component" value="Unassembled WGS sequence"/>
</dbReference>
<dbReference type="GeneID" id="28996460"/>
<dbReference type="VEuPathDB" id="FungiDB:PHYBLDRAFT_167024"/>
<keyword evidence="4" id="KW-1185">Reference proteome</keyword>
<accession>A0A162XG75</accession>
<evidence type="ECO:0000313" key="3">
    <source>
        <dbReference type="EMBL" id="OAD74675.1"/>
    </source>
</evidence>
<keyword evidence="2" id="KW-1133">Transmembrane helix</keyword>
<keyword evidence="2" id="KW-0812">Transmembrane</keyword>
<dbReference type="InParanoid" id="A0A162XG75"/>
<protein>
    <submittedName>
        <fullName evidence="3">Uncharacterized protein</fullName>
    </submittedName>
</protein>
<feature type="compositionally biased region" description="Basic and acidic residues" evidence="1">
    <location>
        <begin position="145"/>
        <end position="187"/>
    </location>
</feature>
<feature type="region of interest" description="Disordered" evidence="1">
    <location>
        <begin position="131"/>
        <end position="191"/>
    </location>
</feature>
<proteinExistence type="predicted"/>
<organism evidence="3 4">
    <name type="scientific">Phycomyces blakesleeanus (strain ATCC 8743b / DSM 1359 / FGSC 10004 / NBRC 33097 / NRRL 1555)</name>
    <dbReference type="NCBI Taxonomy" id="763407"/>
    <lineage>
        <taxon>Eukaryota</taxon>
        <taxon>Fungi</taxon>
        <taxon>Fungi incertae sedis</taxon>
        <taxon>Mucoromycota</taxon>
        <taxon>Mucoromycotina</taxon>
        <taxon>Mucoromycetes</taxon>
        <taxon>Mucorales</taxon>
        <taxon>Phycomycetaceae</taxon>
        <taxon>Phycomyces</taxon>
    </lineage>
</organism>
<sequence length="403" mass="45350">MASKLVHNILELTISEMFGDKRLYNTGIGFMDSFFLWLLYILFFEDYEFPAELYQRDTGDFTIPVRTLLDFTPHILKEIDQEPIRPRQDSGWTSFDFSRNPIGKHASKISSERVSVIGEFIMECAKMYMETQRSDPTMSNPRQQRRYEEEEAKRKAEAEAKKKAEKEKKDEGKDEKKEPKDVQKTDEQQGNVNGMLLKSAAVVGALSMSVYSTYHASSLLGDVKFHDQLELLLTHVEGIVQSTSVWISEREKLGDFVPEQVKKDLSQLKQLIEYLGRLDPRSEKRTEAAGWGIGAVGSLSVLGGVAYGSAAIMTGGAVVVLGGLLVSVSTMARYSGKRTEGARVVLEGQVRSILETCKKDQPARQRVINNGFTAPELPEMPHVPQTDPRTSTEKVEESFDLYM</sequence>
<gene>
    <name evidence="3" type="ORF">PHYBLDRAFT_167024</name>
</gene>
<dbReference type="EMBL" id="KV440978">
    <property type="protein sequence ID" value="OAD74675.1"/>
    <property type="molecule type" value="Genomic_DNA"/>
</dbReference>
<dbReference type="AlphaFoldDB" id="A0A162XG75"/>